<feature type="compositionally biased region" description="Basic and acidic residues" evidence="1">
    <location>
        <begin position="117"/>
        <end position="129"/>
    </location>
</feature>
<dbReference type="AlphaFoldDB" id="A0A645FAU8"/>
<evidence type="ECO:0000256" key="1">
    <source>
        <dbReference type="SAM" id="MobiDB-lite"/>
    </source>
</evidence>
<dbReference type="EMBL" id="VSSQ01056615">
    <property type="protein sequence ID" value="MPN10459.1"/>
    <property type="molecule type" value="Genomic_DNA"/>
</dbReference>
<gene>
    <name evidence="2" type="ORF">SDC9_157754</name>
</gene>
<comment type="caution">
    <text evidence="2">The sequence shown here is derived from an EMBL/GenBank/DDBJ whole genome shotgun (WGS) entry which is preliminary data.</text>
</comment>
<protein>
    <submittedName>
        <fullName evidence="2">Uncharacterized protein</fullName>
    </submittedName>
</protein>
<evidence type="ECO:0000313" key="2">
    <source>
        <dbReference type="EMBL" id="MPN10459.1"/>
    </source>
</evidence>
<reference evidence="2" key="1">
    <citation type="submission" date="2019-08" db="EMBL/GenBank/DDBJ databases">
        <authorList>
            <person name="Kucharzyk K."/>
            <person name="Murdoch R.W."/>
            <person name="Higgins S."/>
            <person name="Loffler F."/>
        </authorList>
    </citation>
    <scope>NUCLEOTIDE SEQUENCE</scope>
</reference>
<proteinExistence type="predicted"/>
<feature type="compositionally biased region" description="Basic and acidic residues" evidence="1">
    <location>
        <begin position="82"/>
        <end position="103"/>
    </location>
</feature>
<feature type="compositionally biased region" description="Polar residues" evidence="1">
    <location>
        <begin position="105"/>
        <end position="116"/>
    </location>
</feature>
<accession>A0A645FAU8</accession>
<sequence length="129" mass="14379">MPNLVVDGLKSVNIGHDDGEGQLFALRALNLALKRFLHIPTVKQTGQRVANGKLAQLLLVQQQLVSLGFDLLQLPVVGEPVQHADDGGKYNKGDQTRPVDRLQSRTRQNQDNQTGELNRRENQRRPLGQ</sequence>
<name>A0A645FAU8_9ZZZZ</name>
<feature type="region of interest" description="Disordered" evidence="1">
    <location>
        <begin position="81"/>
        <end position="129"/>
    </location>
</feature>
<organism evidence="2">
    <name type="scientific">bioreactor metagenome</name>
    <dbReference type="NCBI Taxonomy" id="1076179"/>
    <lineage>
        <taxon>unclassified sequences</taxon>
        <taxon>metagenomes</taxon>
        <taxon>ecological metagenomes</taxon>
    </lineage>
</organism>